<protein>
    <submittedName>
        <fullName evidence="1">Uncharacterized protein</fullName>
    </submittedName>
</protein>
<dbReference type="Proteomes" id="UP000805193">
    <property type="component" value="Unassembled WGS sequence"/>
</dbReference>
<accession>A0AC60Q9A7</accession>
<organism evidence="1 2">
    <name type="scientific">Ixodes persulcatus</name>
    <name type="common">Taiga tick</name>
    <dbReference type="NCBI Taxonomy" id="34615"/>
    <lineage>
        <taxon>Eukaryota</taxon>
        <taxon>Metazoa</taxon>
        <taxon>Ecdysozoa</taxon>
        <taxon>Arthropoda</taxon>
        <taxon>Chelicerata</taxon>
        <taxon>Arachnida</taxon>
        <taxon>Acari</taxon>
        <taxon>Parasitiformes</taxon>
        <taxon>Ixodida</taxon>
        <taxon>Ixodoidea</taxon>
        <taxon>Ixodidae</taxon>
        <taxon>Ixodinae</taxon>
        <taxon>Ixodes</taxon>
    </lineage>
</organism>
<comment type="caution">
    <text evidence="1">The sequence shown here is derived from an EMBL/GenBank/DDBJ whole genome shotgun (WGS) entry which is preliminary data.</text>
</comment>
<reference evidence="1 2" key="1">
    <citation type="journal article" date="2020" name="Cell">
        <title>Large-Scale Comparative Analyses of Tick Genomes Elucidate Their Genetic Diversity and Vector Capacities.</title>
        <authorList>
            <consortium name="Tick Genome and Microbiome Consortium (TIGMIC)"/>
            <person name="Jia N."/>
            <person name="Wang J."/>
            <person name="Shi W."/>
            <person name="Du L."/>
            <person name="Sun Y."/>
            <person name="Zhan W."/>
            <person name="Jiang J.F."/>
            <person name="Wang Q."/>
            <person name="Zhang B."/>
            <person name="Ji P."/>
            <person name="Bell-Sakyi L."/>
            <person name="Cui X.M."/>
            <person name="Yuan T.T."/>
            <person name="Jiang B.G."/>
            <person name="Yang W.F."/>
            <person name="Lam T.T."/>
            <person name="Chang Q.C."/>
            <person name="Ding S.J."/>
            <person name="Wang X.J."/>
            <person name="Zhu J.G."/>
            <person name="Ruan X.D."/>
            <person name="Zhao L."/>
            <person name="Wei J.T."/>
            <person name="Ye R.Z."/>
            <person name="Que T.C."/>
            <person name="Du C.H."/>
            <person name="Zhou Y.H."/>
            <person name="Cheng J.X."/>
            <person name="Dai P.F."/>
            <person name="Guo W.B."/>
            <person name="Han X.H."/>
            <person name="Huang E.J."/>
            <person name="Li L.F."/>
            <person name="Wei W."/>
            <person name="Gao Y.C."/>
            <person name="Liu J.Z."/>
            <person name="Shao H.Z."/>
            <person name="Wang X."/>
            <person name="Wang C.C."/>
            <person name="Yang T.C."/>
            <person name="Huo Q.B."/>
            <person name="Li W."/>
            <person name="Chen H.Y."/>
            <person name="Chen S.E."/>
            <person name="Zhou L.G."/>
            <person name="Ni X.B."/>
            <person name="Tian J.H."/>
            <person name="Sheng Y."/>
            <person name="Liu T."/>
            <person name="Pan Y.S."/>
            <person name="Xia L.Y."/>
            <person name="Li J."/>
            <person name="Zhao F."/>
            <person name="Cao W.C."/>
        </authorList>
    </citation>
    <scope>NUCLEOTIDE SEQUENCE [LARGE SCALE GENOMIC DNA]</scope>
    <source>
        <strain evidence="1">Iper-2018</strain>
    </source>
</reference>
<keyword evidence="2" id="KW-1185">Reference proteome</keyword>
<gene>
    <name evidence="1" type="ORF">HPB47_022570</name>
</gene>
<evidence type="ECO:0000313" key="1">
    <source>
        <dbReference type="EMBL" id="KAG0430562.1"/>
    </source>
</evidence>
<sequence length="726" mass="81831">MVLFARVTKVVLKPRPCREALGRLAVHSLVKGTRFLMTHVHLVNAYLDLPAAQGHAPAPDCGSGVSLFGGNVPTAGSPGDRWTFPPKAAKGIQFRCGFCYYITKNQHGMVSHLVHHAEGRRLECRHCPLLPSEVISSHADRLGLTGVGPSSSMAEAGSPTQPPPAAVTPAALRKHEADLSSSSQKAFTNEDSKALAGTRHRATTQGAKPPNAKPVWHRITPTPEVEGGINKRVRRPSAGSTGTNRSEISEIYIEISMDVNEISSERRAESEPREDSEDTGEPWQEAYYRRRKKKGNMMETTALALANATKPTSQEDRYVIVFRAQERYDITSIPVRTLQRNFYTALNVDPGRCRKEELPTFRSSKVTNTVSAIVHNRSQAQVLLKMKHIQAPDKVVKVVAHEIPPEDTCRGVAHGVDPNESPAEMLDALRCRYREILYARPLGNRGLALVTFQGKRPPRTVLYHDFITKVTLYRPTTVVCCRCQGLGHKEKVCTKKPRCPDCGCITQEGHVCERTYCVNCHALKHLATGHLGKKPRCPARIRADQMLQQKSKRQQLSQESPSHRKKQKQEYDICRPPYRQESVEKRIAQWTWKKQVSWQIYVGRTNSRDYAQAVGRPQGYYADDEHEVRAWQEELRAIDTEKQADNDRYKRLEAELMQLKRKMEESDRRRDARRNTILGHIKAAVEARRTGREQQRQQKEQHVENPTPEIKESAPATQATMGDGLH</sequence>
<name>A0AC60Q9A7_IXOPE</name>
<dbReference type="EMBL" id="JABSTQ010009310">
    <property type="protein sequence ID" value="KAG0430562.1"/>
    <property type="molecule type" value="Genomic_DNA"/>
</dbReference>
<proteinExistence type="predicted"/>
<evidence type="ECO:0000313" key="2">
    <source>
        <dbReference type="Proteomes" id="UP000805193"/>
    </source>
</evidence>